<accession>A0A6J8EQU9</accession>
<keyword evidence="4" id="KW-1185">Reference proteome</keyword>
<gene>
    <name evidence="3" type="ORF">MCOR_54871</name>
</gene>
<dbReference type="Gene3D" id="3.30.160.60">
    <property type="entry name" value="Classic Zinc Finger"/>
    <property type="match status" value="1"/>
</dbReference>
<dbReference type="SUPFAM" id="SSF63825">
    <property type="entry name" value="YWTD domain"/>
    <property type="match status" value="1"/>
</dbReference>
<keyword evidence="1" id="KW-0863">Zinc-finger</keyword>
<reference evidence="3 4" key="1">
    <citation type="submission" date="2020-06" db="EMBL/GenBank/DDBJ databases">
        <authorList>
            <person name="Li R."/>
            <person name="Bekaert M."/>
        </authorList>
    </citation>
    <scope>NUCLEOTIDE SEQUENCE [LARGE SCALE GENOMIC DNA]</scope>
    <source>
        <strain evidence="4">wild</strain>
    </source>
</reference>
<dbReference type="Gene3D" id="3.10.100.10">
    <property type="entry name" value="Mannose-Binding Protein A, subunit A"/>
    <property type="match status" value="1"/>
</dbReference>
<dbReference type="CDD" id="cd19757">
    <property type="entry name" value="Bbox1"/>
    <property type="match status" value="1"/>
</dbReference>
<evidence type="ECO:0000259" key="2">
    <source>
        <dbReference type="PROSITE" id="PS50119"/>
    </source>
</evidence>
<keyword evidence="1" id="KW-0862">Zinc</keyword>
<dbReference type="GO" id="GO:0008270">
    <property type="term" value="F:zinc ion binding"/>
    <property type="evidence" value="ECO:0007669"/>
    <property type="project" value="UniProtKB-KW"/>
</dbReference>
<dbReference type="AlphaFoldDB" id="A0A6J8EQU9"/>
<dbReference type="InterPro" id="IPR011042">
    <property type="entry name" value="6-blade_b-propeller_TolB-like"/>
</dbReference>
<dbReference type="InterPro" id="IPR016186">
    <property type="entry name" value="C-type_lectin-like/link_sf"/>
</dbReference>
<evidence type="ECO:0000313" key="3">
    <source>
        <dbReference type="EMBL" id="CAC5422850.1"/>
    </source>
</evidence>
<dbReference type="GO" id="GO:0061630">
    <property type="term" value="F:ubiquitin protein ligase activity"/>
    <property type="evidence" value="ECO:0007669"/>
    <property type="project" value="TreeGrafter"/>
</dbReference>
<dbReference type="CDD" id="cd00037">
    <property type="entry name" value="CLECT"/>
    <property type="match status" value="1"/>
</dbReference>
<dbReference type="GO" id="GO:0005654">
    <property type="term" value="C:nucleoplasm"/>
    <property type="evidence" value="ECO:0007669"/>
    <property type="project" value="TreeGrafter"/>
</dbReference>
<dbReference type="EMBL" id="CACVKT020009701">
    <property type="protein sequence ID" value="CAC5422850.1"/>
    <property type="molecule type" value="Genomic_DNA"/>
</dbReference>
<dbReference type="SUPFAM" id="SSF56436">
    <property type="entry name" value="C-type lectin-like"/>
    <property type="match status" value="1"/>
</dbReference>
<feature type="domain" description="B box-type" evidence="2">
    <location>
        <begin position="136"/>
        <end position="186"/>
    </location>
</feature>
<dbReference type="PANTHER" id="PTHR25462">
    <property type="entry name" value="BONUS, ISOFORM C-RELATED"/>
    <property type="match status" value="1"/>
</dbReference>
<dbReference type="InterPro" id="IPR000315">
    <property type="entry name" value="Znf_B-box"/>
</dbReference>
<dbReference type="InterPro" id="IPR047153">
    <property type="entry name" value="TRIM45/56/19-like"/>
</dbReference>
<evidence type="ECO:0000256" key="1">
    <source>
        <dbReference type="PROSITE-ProRule" id="PRU00024"/>
    </source>
</evidence>
<dbReference type="PROSITE" id="PS50119">
    <property type="entry name" value="ZF_BBOX"/>
    <property type="match status" value="1"/>
</dbReference>
<keyword evidence="1" id="KW-0479">Metal-binding</keyword>
<name>A0A6J8EQU9_MYTCO</name>
<dbReference type="PANTHER" id="PTHR25462:SF305">
    <property type="entry name" value="RING-TYPE DOMAIN-CONTAINING PROTEIN"/>
    <property type="match status" value="1"/>
</dbReference>
<dbReference type="OrthoDB" id="6105210at2759"/>
<dbReference type="InterPro" id="IPR016187">
    <property type="entry name" value="CTDL_fold"/>
</dbReference>
<protein>
    <recommendedName>
        <fullName evidence="2">B box-type domain-containing protein</fullName>
    </recommendedName>
</protein>
<dbReference type="Gene3D" id="2.120.10.30">
    <property type="entry name" value="TolB, C-terminal domain"/>
    <property type="match status" value="1"/>
</dbReference>
<dbReference type="Proteomes" id="UP000507470">
    <property type="component" value="Unassembled WGS sequence"/>
</dbReference>
<organism evidence="3 4">
    <name type="scientific">Mytilus coruscus</name>
    <name type="common">Sea mussel</name>
    <dbReference type="NCBI Taxonomy" id="42192"/>
    <lineage>
        <taxon>Eukaryota</taxon>
        <taxon>Metazoa</taxon>
        <taxon>Spiralia</taxon>
        <taxon>Lophotrochozoa</taxon>
        <taxon>Mollusca</taxon>
        <taxon>Bivalvia</taxon>
        <taxon>Autobranchia</taxon>
        <taxon>Pteriomorphia</taxon>
        <taxon>Mytilida</taxon>
        <taxon>Mytiloidea</taxon>
        <taxon>Mytilidae</taxon>
        <taxon>Mytilinae</taxon>
        <taxon>Mytilus</taxon>
    </lineage>
</organism>
<proteinExistence type="predicted"/>
<evidence type="ECO:0000313" key="4">
    <source>
        <dbReference type="Proteomes" id="UP000507470"/>
    </source>
</evidence>
<sequence length="576" mass="65987">MTIWKVKMMIESLYTFGPKRAKDTGIWTGANSPTHDENFVFAVDNGAFSLTNLPFGERDSISNNDCVEIELGNSDVWNLDDDECNDEYRFIYEFPRLLIEQDVEGSEKNQITTFLTVQSCDNLLPGYILYVERMSTNQKACNICDYQYITKPATDCCSECEQAFCSECKVFHGFSRLSQNHATIPISDYLSLEASFATTTIICTEHDEIFQMICQTHDKLLCLNCIDKHNDCKNIVPMNEVTKNVKTSTNFQETRQGLTYGNESITKIQDELKLNLKTINDDEKKIVVEIDTMRKKIDDYLDKLEHDLRKNLSEEATKSRNSIEVMLYKLADRKSEITKTLHQMKELEEFASDFQTYLSLRQISSIVDSVESFLQSLVHDGKIEIDTLSLSFSKKINKLCEIQQFGSVQVQKKACHMPLIRQKEKQAQLVGLRRIGIQKIRLDDYKVSTIVYDDSSTLRYVAIHNNKLYYTDRLKNVVTCCDMDGQVFWTFRDETVLKGPRGLSIDNQGFIYVASHEIDSVVTVVLSPDGKDKIVLLSNSDGLVSPRALHYTKLRNQVLVTNENDKAFLFDVTAKL</sequence>
<dbReference type="SUPFAM" id="SSF57845">
    <property type="entry name" value="B-box zinc-binding domain"/>
    <property type="match status" value="1"/>
</dbReference>